<keyword evidence="4" id="KW-0732">Signal</keyword>
<dbReference type="SUPFAM" id="SSF51445">
    <property type="entry name" value="(Trans)glycosidases"/>
    <property type="match status" value="1"/>
</dbReference>
<evidence type="ECO:0000313" key="8">
    <source>
        <dbReference type="EMBL" id="KJY61657.1"/>
    </source>
</evidence>
<evidence type="ECO:0000256" key="3">
    <source>
        <dbReference type="ARBA" id="ARBA00012662"/>
    </source>
</evidence>
<keyword evidence="6" id="KW-0326">Glycosidase</keyword>
<dbReference type="RefSeq" id="WP_046307323.1">
    <property type="nucleotide sequence ID" value="NZ_KQ034000.1"/>
</dbReference>
<dbReference type="EMBL" id="JXLG01000005">
    <property type="protein sequence ID" value="KJY61657.1"/>
    <property type="molecule type" value="Genomic_DNA"/>
</dbReference>
<dbReference type="GO" id="GO:0006004">
    <property type="term" value="P:fucose metabolic process"/>
    <property type="evidence" value="ECO:0007669"/>
    <property type="project" value="InterPro"/>
</dbReference>
<reference evidence="8 9" key="1">
    <citation type="submission" date="2015-01" db="EMBL/GenBank/DDBJ databases">
        <title>Comparative genomics of the lactic acid bacteria isolated from the honey bee gut.</title>
        <authorList>
            <person name="Ellegaard K.M."/>
            <person name="Tamarit D."/>
            <person name="Javelind E."/>
            <person name="Olofsson T."/>
            <person name="Andersson S.G."/>
            <person name="Vasquez A."/>
        </authorList>
    </citation>
    <scope>NUCLEOTIDE SEQUENCE [LARGE SCALE GENOMIC DNA]</scope>
    <source>
        <strain evidence="8 9">Hma11</strain>
    </source>
</reference>
<name>A0A0F4LS68_9LACO</name>
<dbReference type="HOGENOM" id="CLU_002934_0_0_9"/>
<protein>
    <recommendedName>
        <fullName evidence="3">alpha-L-fucosidase</fullName>
        <ecNumber evidence="3">3.2.1.51</ecNumber>
    </recommendedName>
</protein>
<dbReference type="EC" id="3.2.1.51" evidence="3"/>
<evidence type="ECO:0000256" key="5">
    <source>
        <dbReference type="ARBA" id="ARBA00022801"/>
    </source>
</evidence>
<dbReference type="PIRSF" id="PIRSF001092">
    <property type="entry name" value="Alpha-L-fucosidase"/>
    <property type="match status" value="1"/>
</dbReference>
<evidence type="ECO:0000313" key="9">
    <source>
        <dbReference type="Proteomes" id="UP000033682"/>
    </source>
</evidence>
<dbReference type="InterPro" id="IPR016286">
    <property type="entry name" value="FUC_metazoa-typ"/>
</dbReference>
<evidence type="ECO:0000256" key="4">
    <source>
        <dbReference type="ARBA" id="ARBA00022729"/>
    </source>
</evidence>
<dbReference type="InterPro" id="IPR000933">
    <property type="entry name" value="Glyco_hydro_29"/>
</dbReference>
<dbReference type="Pfam" id="PF01120">
    <property type="entry name" value="Alpha_L_fucos"/>
    <property type="match status" value="1"/>
</dbReference>
<dbReference type="GO" id="GO:0004560">
    <property type="term" value="F:alpha-L-fucosidase activity"/>
    <property type="evidence" value="ECO:0007669"/>
    <property type="project" value="InterPro"/>
</dbReference>
<evidence type="ECO:0000256" key="2">
    <source>
        <dbReference type="ARBA" id="ARBA00007951"/>
    </source>
</evidence>
<dbReference type="PRINTS" id="PR00741">
    <property type="entry name" value="GLHYDRLASE29"/>
</dbReference>
<feature type="domain" description="Glycoside hydrolase family 29 N-terminal" evidence="7">
    <location>
        <begin position="9"/>
        <end position="305"/>
    </location>
</feature>
<keyword evidence="5" id="KW-0378">Hydrolase</keyword>
<evidence type="ECO:0000259" key="7">
    <source>
        <dbReference type="Pfam" id="PF01120"/>
    </source>
</evidence>
<comment type="caution">
    <text evidence="8">The sequence shown here is derived from an EMBL/GenBank/DDBJ whole genome shotgun (WGS) entry which is preliminary data.</text>
</comment>
<evidence type="ECO:0000256" key="6">
    <source>
        <dbReference type="ARBA" id="ARBA00023295"/>
    </source>
</evidence>
<comment type="similarity">
    <text evidence="2">Belongs to the glycosyl hydrolase 29 family.</text>
</comment>
<organism evidence="8 9">
    <name type="scientific">Lactobacillus apis</name>
    <dbReference type="NCBI Taxonomy" id="303541"/>
    <lineage>
        <taxon>Bacteria</taxon>
        <taxon>Bacillati</taxon>
        <taxon>Bacillota</taxon>
        <taxon>Bacilli</taxon>
        <taxon>Lactobacillales</taxon>
        <taxon>Lactobacillaceae</taxon>
        <taxon>Lactobacillus</taxon>
    </lineage>
</organism>
<accession>A0A0F4LS68</accession>
<proteinExistence type="inferred from homology"/>
<dbReference type="STRING" id="303541.JF72_09510"/>
<dbReference type="PANTHER" id="PTHR10030">
    <property type="entry name" value="ALPHA-L-FUCOSIDASE"/>
    <property type="match status" value="1"/>
</dbReference>
<dbReference type="GO" id="GO:0016139">
    <property type="term" value="P:glycoside catabolic process"/>
    <property type="evidence" value="ECO:0007669"/>
    <property type="project" value="TreeGrafter"/>
</dbReference>
<dbReference type="PATRIC" id="fig|303541.3.peg.1109"/>
<dbReference type="InterPro" id="IPR057739">
    <property type="entry name" value="Glyco_hydro_29_N"/>
</dbReference>
<dbReference type="Proteomes" id="UP000033682">
    <property type="component" value="Unassembled WGS sequence"/>
</dbReference>
<keyword evidence="9" id="KW-1185">Reference proteome</keyword>
<dbReference type="PANTHER" id="PTHR10030:SF37">
    <property type="entry name" value="ALPHA-L-FUCOSIDASE-RELATED"/>
    <property type="match status" value="1"/>
</dbReference>
<evidence type="ECO:0000256" key="1">
    <source>
        <dbReference type="ARBA" id="ARBA00004071"/>
    </source>
</evidence>
<dbReference type="AlphaFoldDB" id="A0A0F4LS68"/>
<sequence length="414" mass="47593">MVEALTRIKQYEDLGLGLFIHWGLYSQLEVGEWTEYIHHRDKAEYEHLINNFSAKDFDAEQIVLSAKKMGAKYIVLTTKHHEGFFLYDTQGLSEFDAMHSPAHRDLIREFIDACHKYNVQPFLYMATYDWHNELYETDFNKYLDYLLKSVEILCKNYGSIGGFWFDGDWNKKEADWKLDRLYGTIRKYQPNAIIVNNTGLKNRGKISNPEIDVVTYERKTPDQVNHGFQDKYVAGEASVTMNKHWGYARDDLNFKSTKELIENIVHARGIGANILLNIGLTGTGQIPLMNQAVMEQIGKWTEMAGQSIYISRPSSEIKASGNDKDIALIDKNTLYLFLHDLEIVGDDNVVLGGEGINLRSFSGIFKQIEKITWLDDQKELPFMQDVDRGTLTVDIGGYTYGTDWCVRIAKVSFK</sequence>
<dbReference type="SMART" id="SM00812">
    <property type="entry name" value="Alpha_L_fucos"/>
    <property type="match status" value="1"/>
</dbReference>
<dbReference type="GO" id="GO:0005764">
    <property type="term" value="C:lysosome"/>
    <property type="evidence" value="ECO:0007669"/>
    <property type="project" value="TreeGrafter"/>
</dbReference>
<dbReference type="Gene3D" id="3.20.20.80">
    <property type="entry name" value="Glycosidases"/>
    <property type="match status" value="1"/>
</dbReference>
<gene>
    <name evidence="8" type="ORF">JF72_09510</name>
</gene>
<comment type="function">
    <text evidence="1">Alpha-L-fucosidase is responsible for hydrolyzing the alpha-1,6-linked fucose joined to the reducing-end N-acetylglucosamine of the carbohydrate moieties of glycoproteins.</text>
</comment>
<dbReference type="InterPro" id="IPR017853">
    <property type="entry name" value="GH"/>
</dbReference>